<dbReference type="InterPro" id="IPR002734">
    <property type="entry name" value="RibDG_C"/>
</dbReference>
<accession>S5DPS2</accession>
<dbReference type="InterPro" id="IPR024072">
    <property type="entry name" value="DHFR-like_dom_sf"/>
</dbReference>
<name>S5DPS2_9ACTN</name>
<comment type="catalytic activity">
    <reaction evidence="7">
        <text>5-amino-6-(5-phospho-D-ribitylamino)uracil + NADP(+) = 5-amino-6-(5-phospho-D-ribosylamino)uracil + NADPH + H(+)</text>
        <dbReference type="Rhea" id="RHEA:17845"/>
        <dbReference type="ChEBI" id="CHEBI:15378"/>
        <dbReference type="ChEBI" id="CHEBI:57783"/>
        <dbReference type="ChEBI" id="CHEBI:58349"/>
        <dbReference type="ChEBI" id="CHEBI:58421"/>
        <dbReference type="ChEBI" id="CHEBI:58453"/>
        <dbReference type="EC" id="1.1.1.193"/>
    </reaction>
</comment>
<evidence type="ECO:0000256" key="6">
    <source>
        <dbReference type="ARBA" id="ARBA00019930"/>
    </source>
</evidence>
<feature type="domain" description="CMP/dCMP-type deaminase" evidence="9">
    <location>
        <begin position="7"/>
        <end position="125"/>
    </location>
</feature>
<dbReference type="Pfam" id="PF00383">
    <property type="entry name" value="dCMP_cyt_deam_1"/>
    <property type="match status" value="1"/>
</dbReference>
<dbReference type="GO" id="GO:0009231">
    <property type="term" value="P:riboflavin biosynthetic process"/>
    <property type="evidence" value="ECO:0007669"/>
    <property type="project" value="UniProtKB-UniPathway"/>
</dbReference>
<dbReference type="EC" id="3.5.4.26" evidence="5"/>
<comment type="catalytic activity">
    <reaction evidence="8">
        <text>2,5-diamino-6-hydroxy-4-(5-phosphoribosylamino)-pyrimidine + H2O + H(+) = 5-amino-6-(5-phospho-D-ribosylamino)uracil + NH4(+)</text>
        <dbReference type="Rhea" id="RHEA:21868"/>
        <dbReference type="ChEBI" id="CHEBI:15377"/>
        <dbReference type="ChEBI" id="CHEBI:15378"/>
        <dbReference type="ChEBI" id="CHEBI:28938"/>
        <dbReference type="ChEBI" id="CHEBI:58453"/>
        <dbReference type="ChEBI" id="CHEBI:58614"/>
        <dbReference type="EC" id="3.5.4.26"/>
    </reaction>
</comment>
<dbReference type="GO" id="GO:0008703">
    <property type="term" value="F:5-amino-6-(5-phosphoribosylamino)uracil reductase activity"/>
    <property type="evidence" value="ECO:0007669"/>
    <property type="project" value="UniProtKB-EC"/>
</dbReference>
<dbReference type="GO" id="GO:0008835">
    <property type="term" value="F:diaminohydroxyphosphoribosylaminopyrimidine deaminase activity"/>
    <property type="evidence" value="ECO:0007669"/>
    <property type="project" value="UniProtKB-EC"/>
</dbReference>
<dbReference type="SUPFAM" id="SSF53597">
    <property type="entry name" value="Dihydrofolate reductase-like"/>
    <property type="match status" value="1"/>
</dbReference>
<dbReference type="InterPro" id="IPR002125">
    <property type="entry name" value="CMP_dCMP_dom"/>
</dbReference>
<reference evidence="10" key="1">
    <citation type="journal article" date="2013" name="Sci. Rep.">
        <title>Metagenomics uncovers a new group of low GC and ultra-small marine Actinobacteria.</title>
        <authorList>
            <person name="Ghai R."/>
            <person name="Mizuno C.M."/>
            <person name="Picazo A."/>
            <person name="Camacho A."/>
            <person name="Rodriguez-Valera F."/>
        </authorList>
    </citation>
    <scope>NUCLEOTIDE SEQUENCE</scope>
</reference>
<dbReference type="SUPFAM" id="SSF53927">
    <property type="entry name" value="Cytidine deaminase-like"/>
    <property type="match status" value="1"/>
</dbReference>
<proteinExistence type="inferred from homology"/>
<organism evidence="10">
    <name type="scientific">Candidatus Actinomarina minuta</name>
    <dbReference type="NCBI Taxonomy" id="1389454"/>
    <lineage>
        <taxon>Bacteria</taxon>
        <taxon>Bacillati</taxon>
        <taxon>Actinomycetota</taxon>
        <taxon>Actinomycetes</taxon>
        <taxon>Candidatus Actinomarinidae</taxon>
        <taxon>Candidatus Actinomarinales</taxon>
        <taxon>Candidatus Actinomarineae</taxon>
        <taxon>Candidatus Actinomarinaceae</taxon>
        <taxon>Candidatus Actinomarina</taxon>
    </lineage>
</organism>
<evidence type="ECO:0000256" key="3">
    <source>
        <dbReference type="ARBA" id="ARBA00005259"/>
    </source>
</evidence>
<evidence type="ECO:0000256" key="4">
    <source>
        <dbReference type="ARBA" id="ARBA00007417"/>
    </source>
</evidence>
<protein>
    <recommendedName>
        <fullName evidence="6">Riboflavin biosynthesis protein RibD</fullName>
        <ecNumber evidence="5">3.5.4.26</ecNumber>
    </recommendedName>
</protein>
<evidence type="ECO:0000256" key="5">
    <source>
        <dbReference type="ARBA" id="ARBA00012766"/>
    </source>
</evidence>
<dbReference type="InterPro" id="IPR016193">
    <property type="entry name" value="Cytidine_deaminase-like"/>
</dbReference>
<comment type="pathway">
    <text evidence="2">Cofactor biosynthesis; riboflavin biosynthesis; 5-amino-6-(D-ribitylamino)uracil from GTP: step 2/4.</text>
</comment>
<evidence type="ECO:0000259" key="9">
    <source>
        <dbReference type="PROSITE" id="PS51747"/>
    </source>
</evidence>
<evidence type="ECO:0000256" key="7">
    <source>
        <dbReference type="ARBA" id="ARBA00049861"/>
    </source>
</evidence>
<evidence type="ECO:0000313" key="10">
    <source>
        <dbReference type="EMBL" id="AGQ19603.1"/>
    </source>
</evidence>
<evidence type="ECO:0000256" key="8">
    <source>
        <dbReference type="ARBA" id="ARBA00049886"/>
    </source>
</evidence>
<dbReference type="PROSITE" id="PS51747">
    <property type="entry name" value="CYT_DCMP_DEAMINASES_2"/>
    <property type="match status" value="1"/>
</dbReference>
<evidence type="ECO:0000256" key="1">
    <source>
        <dbReference type="ARBA" id="ARBA00002151"/>
    </source>
</evidence>
<comment type="similarity">
    <text evidence="4">In the C-terminal section; belongs to the HTP reductase family.</text>
</comment>
<dbReference type="Gene3D" id="3.40.140.10">
    <property type="entry name" value="Cytidine Deaminase, domain 2"/>
    <property type="match status" value="1"/>
</dbReference>
<comment type="function">
    <text evidence="1">Converts 2,5-diamino-6-(ribosylamino)-4(3h)-pyrimidinone 5'-phosphate into 5-amino-6-(ribosylamino)-2,4(1h,3h)-pyrimidinedione 5'-phosphate.</text>
</comment>
<dbReference type="Gene3D" id="3.40.430.10">
    <property type="entry name" value="Dihydrofolate Reductase, subunit A"/>
    <property type="match status" value="1"/>
</dbReference>
<dbReference type="EMBL" id="KC811136">
    <property type="protein sequence ID" value="AGQ19603.1"/>
    <property type="molecule type" value="Genomic_DNA"/>
</dbReference>
<dbReference type="AlphaFoldDB" id="S5DPS2"/>
<dbReference type="Pfam" id="PF01872">
    <property type="entry name" value="RibD_C"/>
    <property type="match status" value="1"/>
</dbReference>
<comment type="similarity">
    <text evidence="3">In the N-terminal section; belongs to the cytidine and deoxycytidylate deaminase family.</text>
</comment>
<sequence length="342" mass="38782">MLSFLNYPNTMYLAVIEALKFNAFPNPKVGAVLVDKNNQIKSMGHHRGKGTNHAEIEIIKNSRIDADDTLFVTLEPCLHTDTSPSCADELLKTNLKNIVVGDVDTDTRTNGKSIRKLKNAGLNVSIINNVNNFINPNYNNKNLHNGDITYIGKIANSNNNKITNNDVGTEKYITNNSSLKLTHLLRATVDAILIGKNTLINDNPLLNVRHESLPNIEIEKYVLWGSDDRKIYDVIDKHFDKTFITTFDSTKSNIMNINDLTFQNLEEFLISQKISSLLVEGGNFVHKFFIESSSYDYFYKFTSDYQIKNGLLLDPIINDYLKDKLSLNKEISLKDNSLHIYN</sequence>
<dbReference type="UniPathway" id="UPA00275">
    <property type="reaction ID" value="UER00401"/>
</dbReference>
<evidence type="ECO:0000256" key="2">
    <source>
        <dbReference type="ARBA" id="ARBA00004882"/>
    </source>
</evidence>